<feature type="region of interest" description="Disordered" evidence="1">
    <location>
        <begin position="95"/>
        <end position="189"/>
    </location>
</feature>
<feature type="compositionally biased region" description="Basic and acidic residues" evidence="1">
    <location>
        <begin position="157"/>
        <end position="175"/>
    </location>
</feature>
<name>A0A8S9LM15_BRACR</name>
<dbReference type="SUPFAM" id="SSF50630">
    <property type="entry name" value="Acid proteases"/>
    <property type="match status" value="1"/>
</dbReference>
<dbReference type="PANTHER" id="PTHR33240:SF8">
    <property type="entry name" value="OS03G0439900 PROTEIN"/>
    <property type="match status" value="1"/>
</dbReference>
<sequence>MEVEATGGKMRLASTIVTPSHQLTPQEDNVTIRGNNVALSLTFSPQANGGAENDQIIGALKDMEILDTNDAGMMECDVQDDDLLADEVREMDEKARHSNVAVSSNVMLAQRNKKSSRSGAKRSAPLGIQSREREILRQGSPRPRTVKSSGGSKIRGRGTEAHSKQSSSKAKESWSRRTRSSPGDRGVVPEITEHATIDPTPIRSDCAESINLDLFRSMKPIASRKVNALNEQSCTSREATDDSTIINCEDTIQKGEIVTFYEHETINLDKPHDNALVIALEVEGIVFSKILVDTGSAVDIISQNTLRSLKQPIPIIKQEATPLASFEGKLVRPLGIILLTTRTHDLELKIEFTVVSHLMPFDAIVGCPWLHQMRALPSVYNQCVKFLSSTSEKTILGSQKQARACYMSEFRKMPQKEENIPLARDLSVKEQRREFHEERCHFGISDAEQSVRPI</sequence>
<reference evidence="2" key="1">
    <citation type="submission" date="2019-12" db="EMBL/GenBank/DDBJ databases">
        <title>Genome sequencing and annotation of Brassica cretica.</title>
        <authorList>
            <person name="Studholme D.J."/>
            <person name="Sarris P.F."/>
        </authorList>
    </citation>
    <scope>NUCLEOTIDE SEQUENCE</scope>
    <source>
        <strain evidence="2">PFS-001/15</strain>
        <tissue evidence="2">Leaf</tissue>
    </source>
</reference>
<dbReference type="Gene3D" id="2.40.70.10">
    <property type="entry name" value="Acid Proteases"/>
    <property type="match status" value="1"/>
</dbReference>
<organism evidence="2 3">
    <name type="scientific">Brassica cretica</name>
    <name type="common">Mustard</name>
    <dbReference type="NCBI Taxonomy" id="69181"/>
    <lineage>
        <taxon>Eukaryota</taxon>
        <taxon>Viridiplantae</taxon>
        <taxon>Streptophyta</taxon>
        <taxon>Embryophyta</taxon>
        <taxon>Tracheophyta</taxon>
        <taxon>Spermatophyta</taxon>
        <taxon>Magnoliopsida</taxon>
        <taxon>eudicotyledons</taxon>
        <taxon>Gunneridae</taxon>
        <taxon>Pentapetalae</taxon>
        <taxon>rosids</taxon>
        <taxon>malvids</taxon>
        <taxon>Brassicales</taxon>
        <taxon>Brassicaceae</taxon>
        <taxon>Brassiceae</taxon>
        <taxon>Brassica</taxon>
    </lineage>
</organism>
<dbReference type="AlphaFoldDB" id="A0A8S9LM15"/>
<evidence type="ECO:0000313" key="3">
    <source>
        <dbReference type="Proteomes" id="UP000712281"/>
    </source>
</evidence>
<dbReference type="CDD" id="cd00303">
    <property type="entry name" value="retropepsin_like"/>
    <property type="match status" value="1"/>
</dbReference>
<evidence type="ECO:0008006" key="4">
    <source>
        <dbReference type="Google" id="ProtNLM"/>
    </source>
</evidence>
<dbReference type="Proteomes" id="UP000712281">
    <property type="component" value="Unassembled WGS sequence"/>
</dbReference>
<dbReference type="EMBL" id="QGKW02000276">
    <property type="protein sequence ID" value="KAF2608574.1"/>
    <property type="molecule type" value="Genomic_DNA"/>
</dbReference>
<feature type="compositionally biased region" description="Basic residues" evidence="1">
    <location>
        <begin position="111"/>
        <end position="120"/>
    </location>
</feature>
<comment type="caution">
    <text evidence="2">The sequence shown here is derived from an EMBL/GenBank/DDBJ whole genome shotgun (WGS) entry which is preliminary data.</text>
</comment>
<evidence type="ECO:0000313" key="2">
    <source>
        <dbReference type="EMBL" id="KAF2608574.1"/>
    </source>
</evidence>
<accession>A0A8S9LM15</accession>
<protein>
    <recommendedName>
        <fullName evidence="4">Retropepsins domain-containing protein</fullName>
    </recommendedName>
</protein>
<proteinExistence type="predicted"/>
<dbReference type="PANTHER" id="PTHR33240">
    <property type="entry name" value="OS08G0508500 PROTEIN"/>
    <property type="match status" value="1"/>
</dbReference>
<gene>
    <name evidence="2" type="ORF">F2Q68_00043050</name>
</gene>
<evidence type="ECO:0000256" key="1">
    <source>
        <dbReference type="SAM" id="MobiDB-lite"/>
    </source>
</evidence>
<dbReference type="InterPro" id="IPR021109">
    <property type="entry name" value="Peptidase_aspartic_dom_sf"/>
</dbReference>